<dbReference type="Proteomes" id="UP000219689">
    <property type="component" value="Unassembled WGS sequence"/>
</dbReference>
<dbReference type="Pfam" id="PF26436">
    <property type="entry name" value="DUF8119"/>
    <property type="match status" value="1"/>
</dbReference>
<keyword evidence="4" id="KW-1185">Reference proteome</keyword>
<organism evidence="3 4">
    <name type="scientific">Natrinema ejinorense</name>
    <dbReference type="NCBI Taxonomy" id="373386"/>
    <lineage>
        <taxon>Archaea</taxon>
        <taxon>Methanobacteriati</taxon>
        <taxon>Methanobacteriota</taxon>
        <taxon>Stenosarchaea group</taxon>
        <taxon>Halobacteria</taxon>
        <taxon>Halobacteriales</taxon>
        <taxon>Natrialbaceae</taxon>
        <taxon>Natrinema</taxon>
    </lineage>
</organism>
<keyword evidence="1" id="KW-0472">Membrane</keyword>
<evidence type="ECO:0000313" key="3">
    <source>
        <dbReference type="EMBL" id="PCR90899.1"/>
    </source>
</evidence>
<proteinExistence type="predicted"/>
<keyword evidence="1" id="KW-1133">Transmembrane helix</keyword>
<feature type="transmembrane region" description="Helical" evidence="1">
    <location>
        <begin position="20"/>
        <end position="40"/>
    </location>
</feature>
<dbReference type="EMBL" id="NXNI01000001">
    <property type="protein sequence ID" value="PCR90899.1"/>
    <property type="molecule type" value="Genomic_DNA"/>
</dbReference>
<evidence type="ECO:0000313" key="4">
    <source>
        <dbReference type="Proteomes" id="UP000219689"/>
    </source>
</evidence>
<protein>
    <recommendedName>
        <fullName evidence="2">DUF8119 domain-containing protein</fullName>
    </recommendedName>
</protein>
<feature type="transmembrane region" description="Helical" evidence="1">
    <location>
        <begin position="46"/>
        <end position="66"/>
    </location>
</feature>
<gene>
    <name evidence="3" type="ORF">CP557_10435</name>
</gene>
<accession>A0A2A5QVX2</accession>
<dbReference type="RefSeq" id="WP_097379845.1">
    <property type="nucleotide sequence ID" value="NZ_NXNI01000001.1"/>
</dbReference>
<evidence type="ECO:0000256" key="1">
    <source>
        <dbReference type="SAM" id="Phobius"/>
    </source>
</evidence>
<reference evidence="3 4" key="1">
    <citation type="submission" date="2017-09" db="EMBL/GenBank/DDBJ databases">
        <title>Genome sequences of Natrinema ejinorence JCM 13890T.</title>
        <authorList>
            <person name="Roh S.W."/>
            <person name="Kim Y.B."/>
            <person name="Kim J.Y."/>
        </authorList>
    </citation>
    <scope>NUCLEOTIDE SEQUENCE [LARGE SCALE GENOMIC DNA]</scope>
    <source>
        <strain evidence="3 4">JCM 13890</strain>
    </source>
</reference>
<dbReference type="AlphaFoldDB" id="A0A2A5QVX2"/>
<comment type="caution">
    <text evidence="3">The sequence shown here is derived from an EMBL/GenBank/DDBJ whole genome shotgun (WGS) entry which is preliminary data.</text>
</comment>
<name>A0A2A5QVX2_9EURY</name>
<sequence length="72" mass="8386">MSVVDRLREHVEDNGSGMIYDLLFAVIWVALVSFLFDFVFTGAPRWVFYMFMLAGIVAYFGFFFSLEQAKQQ</sequence>
<keyword evidence="1" id="KW-0812">Transmembrane</keyword>
<dbReference type="InterPro" id="IPR058432">
    <property type="entry name" value="DUF8119"/>
</dbReference>
<evidence type="ECO:0000259" key="2">
    <source>
        <dbReference type="Pfam" id="PF26436"/>
    </source>
</evidence>
<dbReference type="OrthoDB" id="198557at2157"/>
<feature type="domain" description="DUF8119" evidence="2">
    <location>
        <begin position="1"/>
        <end position="72"/>
    </location>
</feature>